<name>A0A1G5D4W7_9BACL</name>
<organism evidence="5 6">
    <name type="scientific">Paenibacillus polysaccharolyticus</name>
    <dbReference type="NCBI Taxonomy" id="582692"/>
    <lineage>
        <taxon>Bacteria</taxon>
        <taxon>Bacillati</taxon>
        <taxon>Bacillota</taxon>
        <taxon>Bacilli</taxon>
        <taxon>Bacillales</taxon>
        <taxon>Paenibacillaceae</taxon>
        <taxon>Paenibacillus</taxon>
    </lineage>
</organism>
<dbReference type="STRING" id="582692.SAMN05720606_102337"/>
<dbReference type="PANTHER" id="PTHR47894:SF1">
    <property type="entry name" value="HTH-TYPE TRANSCRIPTIONAL REGULATOR VQSM"/>
    <property type="match status" value="1"/>
</dbReference>
<dbReference type="SUPFAM" id="SSF46689">
    <property type="entry name" value="Homeodomain-like"/>
    <property type="match status" value="1"/>
</dbReference>
<feature type="domain" description="HTH araC/xylS-type" evidence="4">
    <location>
        <begin position="233"/>
        <end position="331"/>
    </location>
</feature>
<evidence type="ECO:0000313" key="6">
    <source>
        <dbReference type="Proteomes" id="UP000198538"/>
    </source>
</evidence>
<dbReference type="GO" id="GO:0005829">
    <property type="term" value="C:cytosol"/>
    <property type="evidence" value="ECO:0007669"/>
    <property type="project" value="TreeGrafter"/>
</dbReference>
<dbReference type="Pfam" id="PF12625">
    <property type="entry name" value="Arabinose_bd"/>
    <property type="match status" value="1"/>
</dbReference>
<evidence type="ECO:0000259" key="4">
    <source>
        <dbReference type="PROSITE" id="PS01124"/>
    </source>
</evidence>
<dbReference type="AlphaFoldDB" id="A0A1G5D4W7"/>
<keyword evidence="3" id="KW-0804">Transcription</keyword>
<dbReference type="RefSeq" id="WP_090916300.1">
    <property type="nucleotide sequence ID" value="NZ_FMVM01000002.1"/>
</dbReference>
<dbReference type="Pfam" id="PF12833">
    <property type="entry name" value="HTH_18"/>
    <property type="match status" value="1"/>
</dbReference>
<dbReference type="GO" id="GO:0003700">
    <property type="term" value="F:DNA-binding transcription factor activity"/>
    <property type="evidence" value="ECO:0007669"/>
    <property type="project" value="InterPro"/>
</dbReference>
<dbReference type="Proteomes" id="UP000198538">
    <property type="component" value="Unassembled WGS sequence"/>
</dbReference>
<dbReference type="PROSITE" id="PS01124">
    <property type="entry name" value="HTH_ARAC_FAMILY_2"/>
    <property type="match status" value="1"/>
</dbReference>
<dbReference type="SMART" id="SM00342">
    <property type="entry name" value="HTH_ARAC"/>
    <property type="match status" value="1"/>
</dbReference>
<dbReference type="InterPro" id="IPR009057">
    <property type="entry name" value="Homeodomain-like_sf"/>
</dbReference>
<keyword evidence="2 5" id="KW-0238">DNA-binding</keyword>
<reference evidence="6" key="1">
    <citation type="submission" date="2016-10" db="EMBL/GenBank/DDBJ databases">
        <authorList>
            <person name="Varghese N."/>
            <person name="Submissions S."/>
        </authorList>
    </citation>
    <scope>NUCLEOTIDE SEQUENCE [LARGE SCALE GENOMIC DNA]</scope>
    <source>
        <strain evidence="6">BL9</strain>
    </source>
</reference>
<sequence length="333" mass="37982">MSSHSYNRIKMPQGLWEGLRQLGIASHDLARKAGLPLTIISETTVNTAQYYAIWQAYSDLSGDIAQGLINLATVYEVTKYPPPILATYHARNYRDALHRMARYKQLCPPERLKMVEAGESFTIDLEWIITDQTCPPLLVGITLAFLLELGRKGTGRPLIASAVEFTQPMGDEKALEAYFGCPVQTNGSRNRLTLHRKDLDLSFLTYNEELIEILSPALDHTLHEYKVNRSMSDMVKWIMKRSLSAGRPEVQTIAKELGMSDRTLQRRLTDEKTSFVHLLTQARHEQARMYLADLSLDIKEVAFLIGYEDQNSFYRAFRAWEGDTPANWRSEHA</sequence>
<dbReference type="PANTHER" id="PTHR47894">
    <property type="entry name" value="HTH-TYPE TRANSCRIPTIONAL REGULATOR GADX"/>
    <property type="match status" value="1"/>
</dbReference>
<protein>
    <submittedName>
        <fullName evidence="5">AraC-type DNA-binding protein</fullName>
    </submittedName>
</protein>
<proteinExistence type="predicted"/>
<evidence type="ECO:0000256" key="1">
    <source>
        <dbReference type="ARBA" id="ARBA00023015"/>
    </source>
</evidence>
<evidence type="ECO:0000313" key="5">
    <source>
        <dbReference type="EMBL" id="SCY09704.1"/>
    </source>
</evidence>
<dbReference type="InterPro" id="IPR018060">
    <property type="entry name" value="HTH_AraC"/>
</dbReference>
<evidence type="ECO:0000256" key="3">
    <source>
        <dbReference type="ARBA" id="ARBA00023163"/>
    </source>
</evidence>
<keyword evidence="6" id="KW-1185">Reference proteome</keyword>
<keyword evidence="1" id="KW-0805">Transcription regulation</keyword>
<gene>
    <name evidence="5" type="ORF">SAMN05720606_102337</name>
</gene>
<dbReference type="Gene3D" id="1.10.10.60">
    <property type="entry name" value="Homeodomain-like"/>
    <property type="match status" value="1"/>
</dbReference>
<dbReference type="EMBL" id="FMVM01000002">
    <property type="protein sequence ID" value="SCY09704.1"/>
    <property type="molecule type" value="Genomic_DNA"/>
</dbReference>
<accession>A0A1G5D4W7</accession>
<dbReference type="GO" id="GO:0000976">
    <property type="term" value="F:transcription cis-regulatory region binding"/>
    <property type="evidence" value="ECO:0007669"/>
    <property type="project" value="TreeGrafter"/>
</dbReference>
<dbReference type="InterPro" id="IPR032687">
    <property type="entry name" value="AraC-type_N"/>
</dbReference>
<evidence type="ECO:0000256" key="2">
    <source>
        <dbReference type="ARBA" id="ARBA00023125"/>
    </source>
</evidence>